<evidence type="ECO:0000313" key="5">
    <source>
        <dbReference type="Ensembl" id="ENSOTSP00005107335.1"/>
    </source>
</evidence>
<dbReference type="InterPro" id="IPR036116">
    <property type="entry name" value="FN3_sf"/>
</dbReference>
<dbReference type="PRINTS" id="PR00014">
    <property type="entry name" value="FNTYPEIII"/>
</dbReference>
<reference evidence="6" key="1">
    <citation type="journal article" date="2018" name="PLoS ONE">
        <title>Chinook salmon (Oncorhynchus tshawytscha) genome and transcriptome.</title>
        <authorList>
            <person name="Christensen K.A."/>
            <person name="Leong J.S."/>
            <person name="Sakhrani D."/>
            <person name="Biagi C.A."/>
            <person name="Minkley D.R."/>
            <person name="Withler R.E."/>
            <person name="Rondeau E.B."/>
            <person name="Koop B.F."/>
            <person name="Devlin R.H."/>
        </authorList>
    </citation>
    <scope>NUCLEOTIDE SEQUENCE [LARGE SCALE GENOMIC DNA]</scope>
</reference>
<feature type="domain" description="Fibronectin type-III" evidence="4">
    <location>
        <begin position="369"/>
        <end position="462"/>
    </location>
</feature>
<dbReference type="Ensembl" id="ENSOTST00005183526.1">
    <property type="protein sequence ID" value="ENSOTSP00005107335.1"/>
    <property type="gene ID" value="ENSOTSG00005054235.1"/>
</dbReference>
<reference evidence="5" key="2">
    <citation type="submission" date="2025-08" db="UniProtKB">
        <authorList>
            <consortium name="Ensembl"/>
        </authorList>
    </citation>
    <scope>IDENTIFICATION</scope>
</reference>
<dbReference type="GeneTree" id="ENSGT01150000286978"/>
<dbReference type="FunFam" id="2.60.40.10:FF:000003">
    <property type="entry name" value="Titin isoform E"/>
    <property type="match status" value="2"/>
</dbReference>
<keyword evidence="6" id="KW-1185">Reference proteome</keyword>
<dbReference type="Pfam" id="PF00041">
    <property type="entry name" value="fn3"/>
    <property type="match status" value="10"/>
</dbReference>
<dbReference type="FunFam" id="2.60.40.10:FF:000034">
    <property type="entry name" value="Titin isoform A"/>
    <property type="match status" value="2"/>
</dbReference>
<dbReference type="Pfam" id="PF07679">
    <property type="entry name" value="I-set"/>
    <property type="match status" value="2"/>
</dbReference>
<feature type="domain" description="Ig-like" evidence="3">
    <location>
        <begin position="750"/>
        <end position="840"/>
    </location>
</feature>
<evidence type="ECO:0000259" key="4">
    <source>
        <dbReference type="PROSITE" id="PS50853"/>
    </source>
</evidence>
<evidence type="ECO:0000256" key="1">
    <source>
        <dbReference type="ARBA" id="ARBA00022737"/>
    </source>
</evidence>
<dbReference type="PANTHER" id="PTHR14340">
    <property type="entry name" value="MICROFIBRIL-ASSOCIATED GLYCOPROTEIN 3"/>
    <property type="match status" value="1"/>
</dbReference>
<protein>
    <recommendedName>
        <fullName evidence="7">Titin</fullName>
    </recommendedName>
</protein>
<dbReference type="PROSITE" id="PS50853">
    <property type="entry name" value="FN3"/>
    <property type="match status" value="8"/>
</dbReference>
<dbReference type="InterPro" id="IPR013783">
    <property type="entry name" value="Ig-like_fold"/>
</dbReference>
<dbReference type="Proteomes" id="UP000694402">
    <property type="component" value="Unassembled WGS sequence"/>
</dbReference>
<dbReference type="AlphaFoldDB" id="A0AAZ3NSD8"/>
<dbReference type="Gene3D" id="2.60.40.10">
    <property type="entry name" value="Immunoglobulins"/>
    <property type="match status" value="13"/>
</dbReference>
<reference evidence="5" key="3">
    <citation type="submission" date="2025-09" db="UniProtKB">
        <authorList>
            <consortium name="Ensembl"/>
        </authorList>
    </citation>
    <scope>IDENTIFICATION</scope>
</reference>
<dbReference type="FunFam" id="2.60.40.10:FF:000112">
    <property type="entry name" value="Titin a"/>
    <property type="match status" value="1"/>
</dbReference>
<dbReference type="FunFam" id="2.60.40.10:FF:000073">
    <property type="entry name" value="titin isoform X1"/>
    <property type="match status" value="1"/>
</dbReference>
<evidence type="ECO:0008006" key="7">
    <source>
        <dbReference type="Google" id="ProtNLM"/>
    </source>
</evidence>
<feature type="domain" description="Fibronectin type-III" evidence="4">
    <location>
        <begin position="849"/>
        <end position="943"/>
    </location>
</feature>
<feature type="domain" description="Fibronectin type-III" evidence="4">
    <location>
        <begin position="1050"/>
        <end position="1148"/>
    </location>
</feature>
<dbReference type="FunFam" id="2.60.40.10:FF:000011">
    <property type="entry name" value="Titin b"/>
    <property type="match status" value="1"/>
</dbReference>
<dbReference type="GO" id="GO:0008307">
    <property type="term" value="F:structural constituent of muscle"/>
    <property type="evidence" value="ECO:0007669"/>
    <property type="project" value="TreeGrafter"/>
</dbReference>
<keyword evidence="1" id="KW-0677">Repeat</keyword>
<gene>
    <name evidence="5" type="primary">MYBPC1</name>
</gene>
<dbReference type="SUPFAM" id="SSF48726">
    <property type="entry name" value="Immunoglobulin"/>
    <property type="match status" value="4"/>
</dbReference>
<dbReference type="FunFam" id="2.60.40.10:FF:000012">
    <property type="entry name" value="titin isoform X1"/>
    <property type="match status" value="1"/>
</dbReference>
<sequence>MKNDVEIKEAARLEIKNTAFKASLSVKEAIRVDGGQYILLLKNVGGEKSVHINVKVLDRPGPPGGPISIYGVTSEKACIAWRPPAQDGGSDVSHYIVEKRETSRLVWTLVEPKVQTLNLKIIKLVPGNEYVFRVIPVNKYGIGEALESEPMISRNQFVTPDPPTDVEVSTITKDSMVVTWERPENDGGNAISGFVIEKRDKEGVRWTRCNKRTVSELRFRVETAQIDNTSSYASLLIENVDRFDTGKYTVTAENSSGVKSVFISVRVLDSPSMPANFAIKEITKNSVTLTWEPPILDGGSKIKQYHVEKRESTRKVYSPVTTCHKMSWKIEPLVEGSIYFFRVLAENEWGIGLPAETPEPVKISEVPQPPGKVTVLDVTRNSVSLKWEKPDHDGGSRISHYEIEMQAKDSDKWTLCAQCKYLETTVTSLAQGEEYQFRVIAVNSKGKSDSRLLASPVVAKDLVIEPDIRPKLTQYSVQVGYDLKIEVPIAGHPKPVITWTKDGAALKQTTRVNLKTGTEYQFRVFAENRYGKSPSLDSAAVVVQYPFSEPLAPGTPFVSSVTKDHMVVEWKVPTSDGGSPILGYHLERKEKNSILWTKLNKLLIPDCRFKTNELEEGIEYEFKVFAENIAGLSPPSKISDVCVARDPCDPPGTPEAIDITRNHVTLSWKKPQYDGGSLITGYVVERKKLPDARWMKASFTNVIETQFTISGLTEECEYEFRVIARNASGIFSAPSESTGAITAKDEIEAPTASMDPKFKDCIVIHAGETFVIDADILGKPLPEITWLKDGKEIDQTTPRMEIKTTIQRTILTVKECIRVDGGHFVLSLSNVGGTKSIPVNVKVLDRPGPPEGPMKITGVTSEKAYLHWSHPLHDGGASCSHYIIEKRETSRLSWTVVEPRIQAVSYKVTKLLPGNEYIFRVTAVNKFGIGEPLESDPVIARNPFVTPSAPSTPEASAITRDSMVLTWERPADNGGSDIDGYVLEKRDKEGIRWTKCNKKRLNDIRFRCTGLTEGHSYEFRVSAENAAGVGVPSAPTEYIKACDATYPPGPPNNPKVTDHSSTTVSLSWTRPIYDGGAAIKGYVVEMREEGDEEWITCTPPTGVQATHFTVKKLRENAEYYFRICAINIEGVGEHVDVPGDSVSLSWEPPMIDGGAKVTHYIVEKRDNTRLAFTSVSNNCVRNSMKIDDLKEGGIYYFRVK</sequence>
<dbReference type="SUPFAM" id="SSF49265">
    <property type="entry name" value="Fibronectin type III"/>
    <property type="match status" value="6"/>
</dbReference>
<dbReference type="GO" id="GO:0031430">
    <property type="term" value="C:M band"/>
    <property type="evidence" value="ECO:0007669"/>
    <property type="project" value="TreeGrafter"/>
</dbReference>
<dbReference type="PROSITE" id="PS50835">
    <property type="entry name" value="IG_LIKE"/>
    <property type="match status" value="1"/>
</dbReference>
<evidence type="ECO:0000313" key="6">
    <source>
        <dbReference type="Proteomes" id="UP000694402"/>
    </source>
</evidence>
<dbReference type="InterPro" id="IPR036179">
    <property type="entry name" value="Ig-like_dom_sf"/>
</dbReference>
<dbReference type="PANTHER" id="PTHR14340:SF13">
    <property type="entry name" value="TITIN"/>
    <property type="match status" value="1"/>
</dbReference>
<dbReference type="FunFam" id="2.60.40.10:FF:000002">
    <property type="entry name" value="Titin a"/>
    <property type="match status" value="1"/>
</dbReference>
<feature type="domain" description="Fibronectin type-III" evidence="4">
    <location>
        <begin position="273"/>
        <end position="366"/>
    </location>
</feature>
<feature type="domain" description="Fibronectin type-III" evidence="4">
    <location>
        <begin position="949"/>
        <end position="1044"/>
    </location>
</feature>
<name>A0AAZ3NSD8_ONCTS</name>
<organism evidence="5 6">
    <name type="scientific">Oncorhynchus tshawytscha</name>
    <name type="common">Chinook salmon</name>
    <name type="synonym">Salmo tshawytscha</name>
    <dbReference type="NCBI Taxonomy" id="74940"/>
    <lineage>
        <taxon>Eukaryota</taxon>
        <taxon>Metazoa</taxon>
        <taxon>Chordata</taxon>
        <taxon>Craniata</taxon>
        <taxon>Vertebrata</taxon>
        <taxon>Euteleostomi</taxon>
        <taxon>Actinopterygii</taxon>
        <taxon>Neopterygii</taxon>
        <taxon>Teleostei</taxon>
        <taxon>Protacanthopterygii</taxon>
        <taxon>Salmoniformes</taxon>
        <taxon>Salmonidae</taxon>
        <taxon>Salmoninae</taxon>
        <taxon>Oncorhynchus</taxon>
    </lineage>
</organism>
<accession>A0AAZ3NSD8</accession>
<dbReference type="GO" id="GO:0048738">
    <property type="term" value="P:cardiac muscle tissue development"/>
    <property type="evidence" value="ECO:0007669"/>
    <property type="project" value="TreeGrafter"/>
</dbReference>
<dbReference type="InterPro" id="IPR007110">
    <property type="entry name" value="Ig-like_dom"/>
</dbReference>
<dbReference type="InterPro" id="IPR013098">
    <property type="entry name" value="Ig_I-set"/>
</dbReference>
<keyword evidence="2" id="KW-0393">Immunoglobulin domain</keyword>
<evidence type="ECO:0000259" key="3">
    <source>
        <dbReference type="PROSITE" id="PS50835"/>
    </source>
</evidence>
<dbReference type="InterPro" id="IPR003961">
    <property type="entry name" value="FN3_dom"/>
</dbReference>
<feature type="domain" description="Fibronectin type-III" evidence="4">
    <location>
        <begin position="650"/>
        <end position="746"/>
    </location>
</feature>
<dbReference type="SMART" id="SM00060">
    <property type="entry name" value="FN3"/>
    <property type="match status" value="10"/>
</dbReference>
<evidence type="ECO:0000256" key="2">
    <source>
        <dbReference type="ARBA" id="ARBA00023319"/>
    </source>
</evidence>
<dbReference type="CDD" id="cd00063">
    <property type="entry name" value="FN3"/>
    <property type="match status" value="10"/>
</dbReference>
<dbReference type="GO" id="GO:0045214">
    <property type="term" value="P:sarcomere organization"/>
    <property type="evidence" value="ECO:0007669"/>
    <property type="project" value="TreeGrafter"/>
</dbReference>
<feature type="domain" description="Fibronectin type-III" evidence="4">
    <location>
        <begin position="62"/>
        <end position="162"/>
    </location>
</feature>
<proteinExistence type="predicted"/>
<feature type="domain" description="Fibronectin type-III" evidence="4">
    <location>
        <begin position="552"/>
        <end position="646"/>
    </location>
</feature>